<comment type="similarity">
    <text evidence="1">Belongs to the glycosyl hydrolase 25 family.</text>
</comment>
<name>A0A5J4JGX9_9BACI</name>
<dbReference type="SMART" id="SM00641">
    <property type="entry name" value="Glyco_25"/>
    <property type="match status" value="1"/>
</dbReference>
<dbReference type="SUPFAM" id="SSF51445">
    <property type="entry name" value="(Trans)glycosidases"/>
    <property type="match status" value="1"/>
</dbReference>
<evidence type="ECO:0000313" key="5">
    <source>
        <dbReference type="EMBL" id="GER69760.1"/>
    </source>
</evidence>
<dbReference type="PANTHER" id="PTHR34135">
    <property type="entry name" value="LYSOZYME"/>
    <property type="match status" value="1"/>
</dbReference>
<dbReference type="PROSITE" id="PS51904">
    <property type="entry name" value="GLYCOSYL_HYDROL_F25_2"/>
    <property type="match status" value="1"/>
</dbReference>
<gene>
    <name evidence="5" type="ORF">BpJC7_10630</name>
</gene>
<dbReference type="InterPro" id="IPR002053">
    <property type="entry name" value="Glyco_hydro_25"/>
</dbReference>
<evidence type="ECO:0000256" key="1">
    <source>
        <dbReference type="ARBA" id="ARBA00010646"/>
    </source>
</evidence>
<dbReference type="Pfam" id="PF01183">
    <property type="entry name" value="Glyco_hydro_25"/>
    <property type="match status" value="1"/>
</dbReference>
<evidence type="ECO:0008006" key="7">
    <source>
        <dbReference type="Google" id="ProtNLM"/>
    </source>
</evidence>
<keyword evidence="2" id="KW-0378">Hydrolase</keyword>
<comment type="caution">
    <text evidence="5">The sequence shown here is derived from an EMBL/GenBank/DDBJ whole genome shotgun (WGS) entry which is preliminary data.</text>
</comment>
<evidence type="ECO:0000256" key="3">
    <source>
        <dbReference type="ARBA" id="ARBA00023295"/>
    </source>
</evidence>
<dbReference type="CDD" id="cd00599">
    <property type="entry name" value="GH25_muramidase"/>
    <property type="match status" value="1"/>
</dbReference>
<dbReference type="Proteomes" id="UP000391919">
    <property type="component" value="Unassembled WGS sequence"/>
</dbReference>
<reference evidence="5 6" key="1">
    <citation type="submission" date="2019-09" db="EMBL/GenBank/DDBJ databases">
        <title>Draft genome sequence of Bacillus sp. JC-7.</title>
        <authorList>
            <person name="Tanaka N."/>
            <person name="Shiwa Y."/>
            <person name="Fujita N."/>
            <person name="Tanasupawat S."/>
        </authorList>
    </citation>
    <scope>NUCLEOTIDE SEQUENCE [LARGE SCALE GENOMIC DNA]</scope>
    <source>
        <strain evidence="5 6">JC-7</strain>
    </source>
</reference>
<dbReference type="GO" id="GO:0016998">
    <property type="term" value="P:cell wall macromolecule catabolic process"/>
    <property type="evidence" value="ECO:0007669"/>
    <property type="project" value="InterPro"/>
</dbReference>
<dbReference type="Gene3D" id="3.20.20.80">
    <property type="entry name" value="Glycosidases"/>
    <property type="match status" value="1"/>
</dbReference>
<accession>A0A5J4JGX9</accession>
<dbReference type="PANTHER" id="PTHR34135:SF2">
    <property type="entry name" value="LYSOZYME"/>
    <property type="match status" value="1"/>
</dbReference>
<protein>
    <recommendedName>
        <fullName evidence="7">Lysozyme</fullName>
    </recommendedName>
</protein>
<dbReference type="InterPro" id="IPR017853">
    <property type="entry name" value="GH"/>
</dbReference>
<dbReference type="RefSeq" id="WP_253718599.1">
    <property type="nucleotide sequence ID" value="NZ_BKZQ01000010.1"/>
</dbReference>
<proteinExistence type="inferred from homology"/>
<feature type="compositionally biased region" description="Low complexity" evidence="4">
    <location>
        <begin position="31"/>
        <end position="66"/>
    </location>
</feature>
<keyword evidence="6" id="KW-1185">Reference proteome</keyword>
<evidence type="ECO:0000256" key="2">
    <source>
        <dbReference type="ARBA" id="ARBA00022801"/>
    </source>
</evidence>
<dbReference type="EMBL" id="BKZQ01000010">
    <property type="protein sequence ID" value="GER69760.1"/>
    <property type="molecule type" value="Genomic_DNA"/>
</dbReference>
<keyword evidence="3" id="KW-0326">Glycosidase</keyword>
<evidence type="ECO:0000256" key="4">
    <source>
        <dbReference type="SAM" id="MobiDB-lite"/>
    </source>
</evidence>
<dbReference type="GO" id="GO:0009253">
    <property type="term" value="P:peptidoglycan catabolic process"/>
    <property type="evidence" value="ECO:0007669"/>
    <property type="project" value="InterPro"/>
</dbReference>
<dbReference type="InterPro" id="IPR018077">
    <property type="entry name" value="Glyco_hydro_fam25_subgr"/>
</dbReference>
<dbReference type="GO" id="GO:0016052">
    <property type="term" value="P:carbohydrate catabolic process"/>
    <property type="evidence" value="ECO:0007669"/>
    <property type="project" value="TreeGrafter"/>
</dbReference>
<evidence type="ECO:0000313" key="6">
    <source>
        <dbReference type="Proteomes" id="UP000391919"/>
    </source>
</evidence>
<feature type="region of interest" description="Disordered" evidence="4">
    <location>
        <begin position="23"/>
        <end position="66"/>
    </location>
</feature>
<dbReference type="AlphaFoldDB" id="A0A5J4JGX9"/>
<dbReference type="GO" id="GO:0003796">
    <property type="term" value="F:lysozyme activity"/>
    <property type="evidence" value="ECO:0007669"/>
    <property type="project" value="InterPro"/>
</dbReference>
<organism evidence="5 6">
    <name type="scientific">Weizmannia acidilactici</name>
    <dbReference type="NCBI Taxonomy" id="2607726"/>
    <lineage>
        <taxon>Bacteria</taxon>
        <taxon>Bacillati</taxon>
        <taxon>Bacillota</taxon>
        <taxon>Bacilli</taxon>
        <taxon>Bacillales</taxon>
        <taxon>Bacillaceae</taxon>
        <taxon>Heyndrickxia</taxon>
    </lineage>
</organism>
<sequence>MYHVHVIGTNKNGWIYKSHFTKPSATSNSGTTSQTQPLSSETTSTQTTTTGGTTSETQTVSTSSTSSATLKGLDVSHYQSLTQSSFNKMKSEGYSFVIIKATEGTTYTDPEFYTYYKYARNAGLSVHAYHMIGNSTTTASQHIAEAKHFYNVLSQTKAKTGYVFTGYAFEDVEETTSNGITATWWKNSAPVCIGYFLNEMKTLGQTKVGLYADYYDWTTYLENNTGFWPSDTKIWLARYNVTLGTEADVWQYTSTGTIDGIDGYVDLDISYDSDF</sequence>